<keyword evidence="3" id="KW-1185">Reference proteome</keyword>
<feature type="region of interest" description="Disordered" evidence="1">
    <location>
        <begin position="196"/>
        <end position="262"/>
    </location>
</feature>
<feature type="compositionally biased region" description="Pro residues" evidence="1">
    <location>
        <begin position="206"/>
        <end position="221"/>
    </location>
</feature>
<reference evidence="2" key="1">
    <citation type="submission" date="2019-04" db="EMBL/GenBank/DDBJ databases">
        <title>Sequencing of skin fungus with MAO and IRED activity.</title>
        <authorList>
            <person name="Marsaioli A.J."/>
            <person name="Bonatto J.M.C."/>
            <person name="Reis Junior O."/>
        </authorList>
    </citation>
    <scope>NUCLEOTIDE SEQUENCE</scope>
    <source>
        <strain evidence="2">28M1</strain>
    </source>
</reference>
<name>A0A9P4WV51_9PLEO</name>
<evidence type="ECO:0000256" key="1">
    <source>
        <dbReference type="SAM" id="MobiDB-lite"/>
    </source>
</evidence>
<protein>
    <submittedName>
        <fullName evidence="2">Uncharacterized protein</fullName>
    </submittedName>
</protein>
<feature type="compositionally biased region" description="Acidic residues" evidence="1">
    <location>
        <begin position="493"/>
        <end position="502"/>
    </location>
</feature>
<dbReference type="AlphaFoldDB" id="A0A9P4WV51"/>
<accession>A0A9P4WV51</accession>
<proteinExistence type="predicted"/>
<comment type="caution">
    <text evidence="2">The sequence shown here is derived from an EMBL/GenBank/DDBJ whole genome shotgun (WGS) entry which is preliminary data.</text>
</comment>
<feature type="region of interest" description="Disordered" evidence="1">
    <location>
        <begin position="481"/>
        <end position="502"/>
    </location>
</feature>
<sequence>MARLTPVARFRGCTPGTVIMYREPGATVPLWPSIYLTDDATPKGFLRTRPRGLYSVVLKLARVVNVNHLRWAQMSQMGTFDPCAADEKTKHTVSGLQEAYDAALDALDAQFDLSYWKAILASSQTPELGPVTTDHGDFENDPEMQQAILMGIIDVGLPKKSVRKESPALQGEFTTSFSRSPRARSRDFIPDQHASGLSLSLRQRPQPTPTPLTPAPSPPNDRNPFGFSFRPLKRSSPPSPAHSDDGLPSPTQRRKFDECSEEDFDKSNQFVQVFVGPETDPTNNSDIDPQRRRYKLQLLKHHVWDRTYFRDSLSGRNYIEPIGDNTWELVHPRLVDISPEDFRWAAEYLSDGDFGHREPETEEEVAEAFAQCMSAWRTAELLDMDDLLEHIVHKIRCSQPWWDLWNVMAFAVSIYQSEVPIQAHDELKAIFSEFIAEFFYIYLEDDHLSGTFTDRLKQLPELERDVVKKRLAQLELRAQPQEEEYAVSQEAERQDDDVDLYS</sequence>
<gene>
    <name evidence="2" type="ORF">E8E12_008604</name>
</gene>
<dbReference type="OrthoDB" id="3767798at2759"/>
<feature type="region of interest" description="Disordered" evidence="1">
    <location>
        <begin position="163"/>
        <end position="184"/>
    </location>
</feature>
<dbReference type="Proteomes" id="UP000758155">
    <property type="component" value="Unassembled WGS sequence"/>
</dbReference>
<organism evidence="2 3">
    <name type="scientific">Didymella heteroderae</name>
    <dbReference type="NCBI Taxonomy" id="1769908"/>
    <lineage>
        <taxon>Eukaryota</taxon>
        <taxon>Fungi</taxon>
        <taxon>Dikarya</taxon>
        <taxon>Ascomycota</taxon>
        <taxon>Pezizomycotina</taxon>
        <taxon>Dothideomycetes</taxon>
        <taxon>Pleosporomycetidae</taxon>
        <taxon>Pleosporales</taxon>
        <taxon>Pleosporineae</taxon>
        <taxon>Didymellaceae</taxon>
        <taxon>Didymella</taxon>
    </lineage>
</organism>
<evidence type="ECO:0000313" key="3">
    <source>
        <dbReference type="Proteomes" id="UP000758155"/>
    </source>
</evidence>
<dbReference type="EMBL" id="SWKV01000016">
    <property type="protein sequence ID" value="KAF3042421.1"/>
    <property type="molecule type" value="Genomic_DNA"/>
</dbReference>
<evidence type="ECO:0000313" key="2">
    <source>
        <dbReference type="EMBL" id="KAF3042421.1"/>
    </source>
</evidence>